<dbReference type="GO" id="GO:0019911">
    <property type="term" value="F:structural constituent of myelin sheath"/>
    <property type="evidence" value="ECO:0007669"/>
    <property type="project" value="TreeGrafter"/>
</dbReference>
<evidence type="ECO:0000256" key="5">
    <source>
        <dbReference type="ARBA" id="ARBA00023288"/>
    </source>
</evidence>
<evidence type="ECO:0000256" key="9">
    <source>
        <dbReference type="SAM" id="MobiDB-lite"/>
    </source>
</evidence>
<feature type="compositionally biased region" description="Basic and acidic residues" evidence="9">
    <location>
        <begin position="137"/>
        <end position="168"/>
    </location>
</feature>
<dbReference type="CTD" id="4118"/>
<reference evidence="13" key="1">
    <citation type="submission" date="2025-08" db="UniProtKB">
        <authorList>
            <consortium name="RefSeq"/>
        </authorList>
    </citation>
    <scope>IDENTIFICATION</scope>
</reference>
<keyword evidence="5" id="KW-0449">Lipoprotein</keyword>
<accession>A0A6I9HST5</accession>
<feature type="domain" description="MARVEL" evidence="11">
    <location>
        <begin position="203"/>
        <end position="338"/>
    </location>
</feature>
<keyword evidence="4 8" id="KW-0472">Membrane</keyword>
<dbReference type="RefSeq" id="XP_005429141.2">
    <property type="nucleotide sequence ID" value="XM_005429084.2"/>
</dbReference>
<evidence type="ECO:0000313" key="13">
    <source>
        <dbReference type="RefSeq" id="XP_005429141.2"/>
    </source>
</evidence>
<comment type="subcellular location">
    <subcellularLocation>
        <location evidence="1">Membrane</location>
        <topology evidence="1">Multi-pass membrane protein</topology>
    </subcellularLocation>
</comment>
<dbReference type="InterPro" id="IPR008253">
    <property type="entry name" value="Marvel"/>
</dbReference>
<dbReference type="PROSITE" id="PS51225">
    <property type="entry name" value="MARVEL"/>
    <property type="match status" value="1"/>
</dbReference>
<evidence type="ECO:0000256" key="10">
    <source>
        <dbReference type="SAM" id="Phobius"/>
    </source>
</evidence>
<dbReference type="GO" id="GO:0042552">
    <property type="term" value="P:myelination"/>
    <property type="evidence" value="ECO:0007669"/>
    <property type="project" value="TreeGrafter"/>
</dbReference>
<dbReference type="PRINTS" id="PR01884">
    <property type="entry name" value="MALPROTEIN"/>
</dbReference>
<feature type="transmembrane region" description="Helical" evidence="10">
    <location>
        <begin position="238"/>
        <end position="260"/>
    </location>
</feature>
<feature type="transmembrane region" description="Helical" evidence="10">
    <location>
        <begin position="312"/>
        <end position="335"/>
    </location>
</feature>
<dbReference type="PANTHER" id="PTHR22776">
    <property type="entry name" value="MARVEL-CONTAINING POTENTIAL LIPID RAFT-ASSOCIATED PROTEIN"/>
    <property type="match status" value="1"/>
</dbReference>
<keyword evidence="3 10" id="KW-1133">Transmembrane helix</keyword>
<dbReference type="OrthoDB" id="9940869at2759"/>
<evidence type="ECO:0000256" key="2">
    <source>
        <dbReference type="ARBA" id="ARBA00022692"/>
    </source>
</evidence>
<evidence type="ECO:0000256" key="4">
    <source>
        <dbReference type="ARBA" id="ARBA00023136"/>
    </source>
</evidence>
<dbReference type="InterPro" id="IPR050578">
    <property type="entry name" value="MARVEL-CKLF_proteins"/>
</dbReference>
<dbReference type="InParanoid" id="A0A6I9HST5"/>
<keyword evidence="12" id="KW-1185">Reference proteome</keyword>
<dbReference type="GeneID" id="102037235"/>
<evidence type="ECO:0000256" key="3">
    <source>
        <dbReference type="ARBA" id="ARBA00022989"/>
    </source>
</evidence>
<evidence type="ECO:0000256" key="6">
    <source>
        <dbReference type="ARBA" id="ARBA00034721"/>
    </source>
</evidence>
<name>A0A6I9HST5_GEOFO</name>
<evidence type="ECO:0000259" key="11">
    <source>
        <dbReference type="PROSITE" id="PS51225"/>
    </source>
</evidence>
<dbReference type="Pfam" id="PF01284">
    <property type="entry name" value="MARVEL"/>
    <property type="match status" value="1"/>
</dbReference>
<gene>
    <name evidence="13" type="primary">MAL</name>
</gene>
<evidence type="ECO:0000256" key="1">
    <source>
        <dbReference type="ARBA" id="ARBA00004141"/>
    </source>
</evidence>
<sequence>MVEVVCPASIIPGCLWDISRPHCLSPLTSWSTLATLVSSAVTTSGVQGHAGSLCKSKGTRGCPGGCAQVSPAALSCHPVPLGPAQEPAWHARLRGQPNSAASAPGLPLHLPNTSHVTPGHRVWPHLCHSQLSSSVSRKKEGKEPGQEGEERGRKESRKGGRERGRGEEAAFSSEEQSGRETPCQRLPMSSSTSTSTLPSGLAVLTTFPDVLFIPEIIFGGLVWILVASSKVQFPMLQGWVMFVSVFCFVMSISLLCLYLCGAHSSGGSCWVALDAFCHSTAALFYLSAAVLEAFVTYAIRDNFSWAQEYRENIAAVVFAFVATLLYVIHEVFSLLRWKSS</sequence>
<protein>
    <recommendedName>
        <fullName evidence="7">Myelin and lymphocyte protein</fullName>
    </recommendedName>
</protein>
<proteinExistence type="inferred from homology"/>
<evidence type="ECO:0000313" key="12">
    <source>
        <dbReference type="Proteomes" id="UP000504602"/>
    </source>
</evidence>
<evidence type="ECO:0000256" key="8">
    <source>
        <dbReference type="PROSITE-ProRule" id="PRU00581"/>
    </source>
</evidence>
<feature type="transmembrane region" description="Helical" evidence="10">
    <location>
        <begin position="201"/>
        <end position="226"/>
    </location>
</feature>
<dbReference type="KEGG" id="gfr:102037235"/>
<comment type="similarity">
    <text evidence="6">Belongs to the MAL family.</text>
</comment>
<dbReference type="GO" id="GO:0016020">
    <property type="term" value="C:membrane"/>
    <property type="evidence" value="ECO:0007669"/>
    <property type="project" value="UniProtKB-SubCell"/>
</dbReference>
<feature type="region of interest" description="Disordered" evidence="9">
    <location>
        <begin position="96"/>
        <end position="197"/>
    </location>
</feature>
<keyword evidence="2 8" id="KW-0812">Transmembrane</keyword>
<dbReference type="InterPro" id="IPR013295">
    <property type="entry name" value="MAL"/>
</dbReference>
<dbReference type="AlphaFoldDB" id="A0A6I9HST5"/>
<organism evidence="12 13">
    <name type="scientific">Geospiza fortis</name>
    <name type="common">Medium ground-finch</name>
    <dbReference type="NCBI Taxonomy" id="48883"/>
    <lineage>
        <taxon>Eukaryota</taxon>
        <taxon>Metazoa</taxon>
        <taxon>Chordata</taxon>
        <taxon>Craniata</taxon>
        <taxon>Vertebrata</taxon>
        <taxon>Euteleostomi</taxon>
        <taxon>Archelosauria</taxon>
        <taxon>Archosauria</taxon>
        <taxon>Dinosauria</taxon>
        <taxon>Saurischia</taxon>
        <taxon>Theropoda</taxon>
        <taxon>Coelurosauria</taxon>
        <taxon>Aves</taxon>
        <taxon>Neognathae</taxon>
        <taxon>Neoaves</taxon>
        <taxon>Telluraves</taxon>
        <taxon>Australaves</taxon>
        <taxon>Passeriformes</taxon>
        <taxon>Thraupidae</taxon>
        <taxon>Geospiza</taxon>
    </lineage>
</organism>
<feature type="transmembrane region" description="Helical" evidence="10">
    <location>
        <begin position="281"/>
        <end position="300"/>
    </location>
</feature>
<dbReference type="PANTHER" id="PTHR22776:SF12">
    <property type="entry name" value="MYELIN AND LYMPHOCYTE PROTEIN"/>
    <property type="match status" value="1"/>
</dbReference>
<dbReference type="Proteomes" id="UP000504602">
    <property type="component" value="Unplaced"/>
</dbReference>
<evidence type="ECO:0000256" key="7">
    <source>
        <dbReference type="ARBA" id="ARBA00039981"/>
    </source>
</evidence>